<protein>
    <submittedName>
        <fullName evidence="2">Uncharacterized protein</fullName>
    </submittedName>
</protein>
<proteinExistence type="predicted"/>
<evidence type="ECO:0000313" key="2">
    <source>
        <dbReference type="EMBL" id="GBM75873.1"/>
    </source>
</evidence>
<organism evidence="2 3">
    <name type="scientific">Araneus ventricosus</name>
    <name type="common">Orbweaver spider</name>
    <name type="synonym">Epeira ventricosa</name>
    <dbReference type="NCBI Taxonomy" id="182803"/>
    <lineage>
        <taxon>Eukaryota</taxon>
        <taxon>Metazoa</taxon>
        <taxon>Ecdysozoa</taxon>
        <taxon>Arthropoda</taxon>
        <taxon>Chelicerata</taxon>
        <taxon>Arachnida</taxon>
        <taxon>Araneae</taxon>
        <taxon>Araneomorphae</taxon>
        <taxon>Entelegynae</taxon>
        <taxon>Araneoidea</taxon>
        <taxon>Araneidae</taxon>
        <taxon>Araneus</taxon>
    </lineage>
</organism>
<dbReference type="EMBL" id="BGPR01185545">
    <property type="protein sequence ID" value="GBM75873.1"/>
    <property type="molecule type" value="Genomic_DNA"/>
</dbReference>
<gene>
    <name evidence="2" type="ORF">AVEN_157170_1</name>
</gene>
<reference evidence="2 3" key="1">
    <citation type="journal article" date="2019" name="Sci. Rep.">
        <title>Orb-weaving spider Araneus ventricosus genome elucidates the spidroin gene catalogue.</title>
        <authorList>
            <person name="Kono N."/>
            <person name="Nakamura H."/>
            <person name="Ohtoshi R."/>
            <person name="Moran D.A.P."/>
            <person name="Shinohara A."/>
            <person name="Yoshida Y."/>
            <person name="Fujiwara M."/>
            <person name="Mori M."/>
            <person name="Tomita M."/>
            <person name="Arakawa K."/>
        </authorList>
    </citation>
    <scope>NUCLEOTIDE SEQUENCE [LARGE SCALE GENOMIC DNA]</scope>
</reference>
<dbReference type="Proteomes" id="UP000499080">
    <property type="component" value="Unassembled WGS sequence"/>
</dbReference>
<name>A0A4Y2IDR1_ARAVE</name>
<keyword evidence="3" id="KW-1185">Reference proteome</keyword>
<feature type="region of interest" description="Disordered" evidence="1">
    <location>
        <begin position="1"/>
        <end position="21"/>
    </location>
</feature>
<sequence>MTRTTFETPKLPRNPNGSKFEPYGYNVFISPPLVAISDGYACSLHLLTHYNGSSPDQFVPKSDIDLHLWCEARVLKFILIAQRFPTCGTRTPGATRNQSS</sequence>
<comment type="caution">
    <text evidence="2">The sequence shown here is derived from an EMBL/GenBank/DDBJ whole genome shotgun (WGS) entry which is preliminary data.</text>
</comment>
<evidence type="ECO:0000256" key="1">
    <source>
        <dbReference type="SAM" id="MobiDB-lite"/>
    </source>
</evidence>
<accession>A0A4Y2IDR1</accession>
<dbReference type="AlphaFoldDB" id="A0A4Y2IDR1"/>
<evidence type="ECO:0000313" key="3">
    <source>
        <dbReference type="Proteomes" id="UP000499080"/>
    </source>
</evidence>